<accession>A0ACB8U3Y2</accession>
<protein>
    <submittedName>
        <fullName evidence="1">Uncharacterized protein</fullName>
    </submittedName>
</protein>
<comment type="caution">
    <text evidence="1">The sequence shown here is derived from an EMBL/GenBank/DDBJ whole genome shotgun (WGS) entry which is preliminary data.</text>
</comment>
<evidence type="ECO:0000313" key="2">
    <source>
        <dbReference type="Proteomes" id="UP001055072"/>
    </source>
</evidence>
<keyword evidence="2" id="KW-1185">Reference proteome</keyword>
<name>A0ACB8U3Y2_9APHY</name>
<reference evidence="1" key="1">
    <citation type="journal article" date="2021" name="Environ. Microbiol.">
        <title>Gene family expansions and transcriptome signatures uncover fungal adaptations to wood decay.</title>
        <authorList>
            <person name="Hage H."/>
            <person name="Miyauchi S."/>
            <person name="Viragh M."/>
            <person name="Drula E."/>
            <person name="Min B."/>
            <person name="Chaduli D."/>
            <person name="Navarro D."/>
            <person name="Favel A."/>
            <person name="Norest M."/>
            <person name="Lesage-Meessen L."/>
            <person name="Balint B."/>
            <person name="Merenyi Z."/>
            <person name="de Eugenio L."/>
            <person name="Morin E."/>
            <person name="Martinez A.T."/>
            <person name="Baldrian P."/>
            <person name="Stursova M."/>
            <person name="Martinez M.J."/>
            <person name="Novotny C."/>
            <person name="Magnuson J.K."/>
            <person name="Spatafora J.W."/>
            <person name="Maurice S."/>
            <person name="Pangilinan J."/>
            <person name="Andreopoulos W."/>
            <person name="LaButti K."/>
            <person name="Hundley H."/>
            <person name="Na H."/>
            <person name="Kuo A."/>
            <person name="Barry K."/>
            <person name="Lipzen A."/>
            <person name="Henrissat B."/>
            <person name="Riley R."/>
            <person name="Ahrendt S."/>
            <person name="Nagy L.G."/>
            <person name="Grigoriev I.V."/>
            <person name="Martin F."/>
            <person name="Rosso M.N."/>
        </authorList>
    </citation>
    <scope>NUCLEOTIDE SEQUENCE</scope>
    <source>
        <strain evidence="1">CBS 384.51</strain>
    </source>
</reference>
<dbReference type="EMBL" id="MU274911">
    <property type="protein sequence ID" value="KAI0089053.1"/>
    <property type="molecule type" value="Genomic_DNA"/>
</dbReference>
<evidence type="ECO:0000313" key="1">
    <source>
        <dbReference type="EMBL" id="KAI0089053.1"/>
    </source>
</evidence>
<organism evidence="1 2">
    <name type="scientific">Irpex rosettiformis</name>
    <dbReference type="NCBI Taxonomy" id="378272"/>
    <lineage>
        <taxon>Eukaryota</taxon>
        <taxon>Fungi</taxon>
        <taxon>Dikarya</taxon>
        <taxon>Basidiomycota</taxon>
        <taxon>Agaricomycotina</taxon>
        <taxon>Agaricomycetes</taxon>
        <taxon>Polyporales</taxon>
        <taxon>Irpicaceae</taxon>
        <taxon>Irpex</taxon>
    </lineage>
</organism>
<proteinExistence type="predicted"/>
<sequence>MARLRSVRHDHNYVSSFISRSLCPIRYALFFFSCAVKSTMNLLSIINPQDLGGLQHPEIEGQPQAYPEAALSGRTTPRRSSARPRHSLAVESLDTTSSELSCRKTVAGRSNAKLNGATKRRGVSKTYPSKAAESDHKPLVASLKAVPQKRKRVSRTSSPTHPARTPRHSRSVPPIRSSATRDLVNNARAAAHTSSDRTNRPVSIMDVVLDAQVPNKRLDIEDLQDAIEECHRVALSIPASDVDELLADMFVPGRIEARQAFLAQDVEDLATEITPNEIYRISAERSTATWEPCLDSELSDDSPSISAES</sequence>
<dbReference type="Proteomes" id="UP001055072">
    <property type="component" value="Unassembled WGS sequence"/>
</dbReference>
<gene>
    <name evidence="1" type="ORF">BDY19DRAFT_122579</name>
</gene>